<keyword evidence="1" id="KW-0472">Membrane</keyword>
<dbReference type="EMBL" id="CAMXCT030000440">
    <property type="protein sequence ID" value="CAL4766153.1"/>
    <property type="molecule type" value="Genomic_DNA"/>
</dbReference>
<reference evidence="4" key="2">
    <citation type="submission" date="2024-04" db="EMBL/GenBank/DDBJ databases">
        <authorList>
            <person name="Chen Y."/>
            <person name="Shah S."/>
            <person name="Dougan E. K."/>
            <person name="Thang M."/>
            <person name="Chan C."/>
        </authorList>
    </citation>
    <scope>NUCLEOTIDE SEQUENCE [LARGE SCALE GENOMIC DNA]</scope>
</reference>
<keyword evidence="1" id="KW-0812">Transmembrane</keyword>
<dbReference type="SUPFAM" id="SSF52833">
    <property type="entry name" value="Thioredoxin-like"/>
    <property type="match status" value="1"/>
</dbReference>
<keyword evidence="6" id="KW-1185">Reference proteome</keyword>
<feature type="transmembrane region" description="Helical" evidence="1">
    <location>
        <begin position="301"/>
        <end position="325"/>
    </location>
</feature>
<feature type="non-terminal residue" evidence="3">
    <location>
        <position position="1"/>
    </location>
</feature>
<dbReference type="GO" id="GO:0005783">
    <property type="term" value="C:endoplasmic reticulum"/>
    <property type="evidence" value="ECO:0007669"/>
    <property type="project" value="TreeGrafter"/>
</dbReference>
<dbReference type="EMBL" id="CAMXCT020000440">
    <property type="protein sequence ID" value="CAL1132216.1"/>
    <property type="molecule type" value="Genomic_DNA"/>
</dbReference>
<organism evidence="3">
    <name type="scientific">Cladocopium goreaui</name>
    <dbReference type="NCBI Taxonomy" id="2562237"/>
    <lineage>
        <taxon>Eukaryota</taxon>
        <taxon>Sar</taxon>
        <taxon>Alveolata</taxon>
        <taxon>Dinophyceae</taxon>
        <taxon>Suessiales</taxon>
        <taxon>Symbiodiniaceae</taxon>
        <taxon>Cladocopium</taxon>
    </lineage>
</organism>
<keyword evidence="1" id="KW-1133">Transmembrane helix</keyword>
<proteinExistence type="predicted"/>
<evidence type="ECO:0000256" key="1">
    <source>
        <dbReference type="SAM" id="Phobius"/>
    </source>
</evidence>
<accession>A0A9P1BSV4</accession>
<dbReference type="Gene3D" id="3.40.30.10">
    <property type="entry name" value="Glutaredoxin"/>
    <property type="match status" value="1"/>
</dbReference>
<dbReference type="PROSITE" id="PS00194">
    <property type="entry name" value="THIOREDOXIN_1"/>
    <property type="match status" value="1"/>
</dbReference>
<dbReference type="InterPro" id="IPR017937">
    <property type="entry name" value="Thioredoxin_CS"/>
</dbReference>
<evidence type="ECO:0000313" key="5">
    <source>
        <dbReference type="EMBL" id="CAL4766153.1"/>
    </source>
</evidence>
<dbReference type="InterPro" id="IPR012936">
    <property type="entry name" value="Erv_C"/>
</dbReference>
<dbReference type="InterPro" id="IPR036249">
    <property type="entry name" value="Thioredoxin-like_sf"/>
</dbReference>
<comment type="caution">
    <text evidence="3">The sequence shown here is derived from an EMBL/GenBank/DDBJ whole genome shotgun (WGS) entry which is preliminary data.</text>
</comment>
<dbReference type="GO" id="GO:0030134">
    <property type="term" value="C:COPII-coated ER to Golgi transport vesicle"/>
    <property type="evidence" value="ECO:0007669"/>
    <property type="project" value="TreeGrafter"/>
</dbReference>
<dbReference type="PANTHER" id="PTHR10984:SF37">
    <property type="entry name" value="PROTEIN DISULFIDE-ISOMERASE 5-3"/>
    <property type="match status" value="1"/>
</dbReference>
<dbReference type="InterPro" id="IPR045888">
    <property type="entry name" value="Erv"/>
</dbReference>
<evidence type="ECO:0000313" key="4">
    <source>
        <dbReference type="EMBL" id="CAL1132216.1"/>
    </source>
</evidence>
<dbReference type="PANTHER" id="PTHR10984">
    <property type="entry name" value="ENDOPLASMIC RETICULUM-GOLGI INTERMEDIATE COMPARTMENT PROTEIN"/>
    <property type="match status" value="1"/>
</dbReference>
<gene>
    <name evidence="3" type="ORF">C1SCF055_LOCUS6840</name>
</gene>
<dbReference type="InterPro" id="IPR013766">
    <property type="entry name" value="Thioredoxin_domain"/>
</dbReference>
<dbReference type="Pfam" id="PF00085">
    <property type="entry name" value="Thioredoxin"/>
    <property type="match status" value="1"/>
</dbReference>
<reference evidence="3" key="1">
    <citation type="submission" date="2022-10" db="EMBL/GenBank/DDBJ databases">
        <authorList>
            <person name="Chen Y."/>
            <person name="Dougan E. K."/>
            <person name="Chan C."/>
            <person name="Rhodes N."/>
            <person name="Thang M."/>
        </authorList>
    </citation>
    <scope>NUCLEOTIDE SEQUENCE</scope>
</reference>
<name>A0A9P1BSV4_9DINO</name>
<evidence type="ECO:0000313" key="3">
    <source>
        <dbReference type="EMBL" id="CAI3978841.1"/>
    </source>
</evidence>
<evidence type="ECO:0000259" key="2">
    <source>
        <dbReference type="PROSITE" id="PS51352"/>
    </source>
</evidence>
<sequence>SLTPEDLAELDSDWSSSSDQFKHDSFESVVDAHDYTFVNFYADWCPHCRMFGPLWDQFEQELNSEKDPVVDADGVRANVRALKINCVDFEETCQQQKVQAFPTVRLYRRGSAGKNWADFRGQRSGEALLAFAKEEVKKRHIHTGAHYHDVFAESCRISGLVEVARVPGTLHFQAVHNAERTLNLAYTNVSHTVHSFVFGSNNAGPLHVNIANLWSATWSGFKQNLNPLAGKTFSVSRFHQAPHHYLKVVHTKMGQNRMYQQTHQWSARNVARRAVPQAKFSYDLSPVEVVISYSRRRWYDYVTSVFAIIGGAFTFMSMTSSLLNLASSQFKGSFREDVSRSSLLHAETKVTPEASAGGDVMEWAPE</sequence>
<dbReference type="AlphaFoldDB" id="A0A9P1BSV4"/>
<evidence type="ECO:0000313" key="6">
    <source>
        <dbReference type="Proteomes" id="UP001152797"/>
    </source>
</evidence>
<dbReference type="PROSITE" id="PS51352">
    <property type="entry name" value="THIOREDOXIN_2"/>
    <property type="match status" value="1"/>
</dbReference>
<protein>
    <submittedName>
        <fullName evidence="5">Protein disulfide-isomerase 5-4 (AtPDIL5-4) (Protein disulfide-isomerase 7) (PDI7) (Protein disulfide-isomerase 8-2) (AtPDIL8-2)</fullName>
    </submittedName>
</protein>
<feature type="domain" description="Thioredoxin" evidence="2">
    <location>
        <begin position="1"/>
        <end position="137"/>
    </location>
</feature>
<dbReference type="OrthoDB" id="72053at2759"/>
<dbReference type="Pfam" id="PF07970">
    <property type="entry name" value="COPIIcoated_ERV"/>
    <property type="match status" value="1"/>
</dbReference>
<dbReference type="Proteomes" id="UP001152797">
    <property type="component" value="Unassembled WGS sequence"/>
</dbReference>
<dbReference type="EMBL" id="CAMXCT010000440">
    <property type="protein sequence ID" value="CAI3978841.1"/>
    <property type="molecule type" value="Genomic_DNA"/>
</dbReference>
<dbReference type="CDD" id="cd02961">
    <property type="entry name" value="PDI_a_family"/>
    <property type="match status" value="1"/>
</dbReference>